<feature type="signal peptide" evidence="2">
    <location>
        <begin position="1"/>
        <end position="27"/>
    </location>
</feature>
<comment type="caution">
    <text evidence="3">The sequence shown here is derived from an EMBL/GenBank/DDBJ whole genome shotgun (WGS) entry which is preliminary data.</text>
</comment>
<keyword evidence="4" id="KW-1185">Reference proteome</keyword>
<dbReference type="InterPro" id="IPR026444">
    <property type="entry name" value="Secre_tail"/>
</dbReference>
<sequence length="1174" mass="120198">MKQLYFKHVTKLLFCFTFLFSFQLVLAQTPSPTTMEFGSSVVVLANSTNPSANASTSSELNNFDVSGVSSNSRLIAFANAGNGGGTNAIGSSTDHVLIWTGDSLGTFSSGTMSSTDGTEFSISAMEFAYELSFGASIINFTIEGKKDGATVGTVALNSPPHNTEINIDFTLPTSGSFTNIDEIVIIPATPINGGFSVDEVVIGTAVSCTDPDVPTVTATNASICNGSSTDLNITGSLNDATQWHVYTGSCGGTQIGTTSTGTFNVSPTITTTYFIRGEGGCVTPGSCGTVTVTVNNLDDASFSYSAAAYCVNDADPTPTITGLGGGTFSSTAGISINASTGQIDVSASTPGTYTVTYTTAGTCPNASNVSVTINGVDDASFSYGASSYCVNAADPSPTITGLTGGSFSSTAGLSINSSTGQIDVSASTPNTYTVTYTTAGTCPNASNVSVTINALDDASFSYGAASYCVNAADPSPTITGLTGGTFSSTAGLSINSSTGQIDVSASTPNTYTVTYTTAGTCPNASNVSVTINALDDASFSYGAASYCVNAADPSPTITGLTGGSFSSTAGLSINSSTGQIDVSASTPGTYTVTYTTAGTCPNASNESVTINTLDDASFSYGASSYTIDDADPTPTITGLGGGTFSSTAGLSINASTGTIDVSASTPATYTVTYTTAGTCPNSSNVSVTITFNNYTWTGAINNSWEQPSNWNTNVAPHSTGNAIIPSGVTNYPTITSPVTVSTISIASGASVIANASVTGDVTYTRNLPTTNWYLVAAPVSGETLEDVIAGHTFASGTGSNLGIGIYTNNGASPWIYATAASTGSLASGAGVSVKLATAGNVSITGTINSSNVNTPITTGTRTNFNLIGNPFTAYANSASFAASNTALLTEETVWLWDGSQYVTYNAVSPIELAPGQGFFVEAASSGNVTFATSNQSHQSDTFMRQEPKTSFELFVENDDDKKGTKVFYVNNKTTGFDNGYDSKMFEGVSVDFGVFTQLVADDNGNKLAIQTLPNTDHETMIIPVGLIAGANKEITFSVSETNLPSGIQIYLEDRANNTFVNLSEGNHTITTKSAVNGIGQYYIHASSARLSNDDITQNIANVSIYKSAEQEITVAGLQANATVKIISLLGEELASTDINSNGLSKVLLPNLPTGVYVVKLNSALGNITKKIIVE</sequence>
<evidence type="ECO:0000256" key="2">
    <source>
        <dbReference type="SAM" id="SignalP"/>
    </source>
</evidence>
<feature type="chain" id="PRO_5020380364" evidence="2">
    <location>
        <begin position="28"/>
        <end position="1174"/>
    </location>
</feature>
<name>A0A4R2NKI2_9FLAO</name>
<evidence type="ECO:0000313" key="4">
    <source>
        <dbReference type="Proteomes" id="UP000294564"/>
    </source>
</evidence>
<protein>
    <submittedName>
        <fullName evidence="3">Putative secreted protein (Por secretion system target)</fullName>
    </submittedName>
</protein>
<dbReference type="EMBL" id="SLXM01000014">
    <property type="protein sequence ID" value="TCP22109.1"/>
    <property type="molecule type" value="Genomic_DNA"/>
</dbReference>
<evidence type="ECO:0000313" key="3">
    <source>
        <dbReference type="EMBL" id="TCP22109.1"/>
    </source>
</evidence>
<evidence type="ECO:0000256" key="1">
    <source>
        <dbReference type="ARBA" id="ARBA00022729"/>
    </source>
</evidence>
<dbReference type="Proteomes" id="UP000294564">
    <property type="component" value="Unassembled WGS sequence"/>
</dbReference>
<dbReference type="RefSeq" id="WP_132795971.1">
    <property type="nucleotide sequence ID" value="NZ_SLXM01000014.1"/>
</dbReference>
<proteinExistence type="predicted"/>
<organism evidence="3 4">
    <name type="scientific">Tenacibaculum skagerrakense</name>
    <dbReference type="NCBI Taxonomy" id="186571"/>
    <lineage>
        <taxon>Bacteria</taxon>
        <taxon>Pseudomonadati</taxon>
        <taxon>Bacteroidota</taxon>
        <taxon>Flavobacteriia</taxon>
        <taxon>Flavobacteriales</taxon>
        <taxon>Flavobacteriaceae</taxon>
        <taxon>Tenacibaculum</taxon>
    </lineage>
</organism>
<dbReference type="NCBIfam" id="TIGR04183">
    <property type="entry name" value="Por_Secre_tail"/>
    <property type="match status" value="1"/>
</dbReference>
<dbReference type="OrthoDB" id="1522652at2"/>
<dbReference type="AlphaFoldDB" id="A0A4R2NKI2"/>
<accession>A0A4R2NKI2</accession>
<reference evidence="3 4" key="1">
    <citation type="submission" date="2019-03" db="EMBL/GenBank/DDBJ databases">
        <title>Genomic Encyclopedia of Type Strains, Phase IV (KMG-IV): sequencing the most valuable type-strain genomes for metagenomic binning, comparative biology and taxonomic classification.</title>
        <authorList>
            <person name="Goeker M."/>
        </authorList>
    </citation>
    <scope>NUCLEOTIDE SEQUENCE [LARGE SCALE GENOMIC DNA]</scope>
    <source>
        <strain evidence="3 4">DSM 14836</strain>
    </source>
</reference>
<keyword evidence="1 2" id="KW-0732">Signal</keyword>
<gene>
    <name evidence="3" type="ORF">EV195_11414</name>
</gene>